<accession>A0A7R9LFY4</accession>
<dbReference type="EMBL" id="OC915563">
    <property type="protein sequence ID" value="CAD7640999.1"/>
    <property type="molecule type" value="Genomic_DNA"/>
</dbReference>
<dbReference type="OrthoDB" id="3799394at2759"/>
<evidence type="ECO:0000313" key="1">
    <source>
        <dbReference type="EMBL" id="CAD7640999.1"/>
    </source>
</evidence>
<dbReference type="AlphaFoldDB" id="A0A7R9LFY4"/>
<dbReference type="Proteomes" id="UP000728032">
    <property type="component" value="Unassembled WGS sequence"/>
</dbReference>
<sequence length="271" mass="29293">MLSGTIAGQDTPDTTVTTPVLPIQLQQCSGERQICGGYIGFECCTGQGLTCITNAIGVNARNTLGFCMTMGPLGQCGTENSICGDVVRTNCCNGLKCRNFDQANFGKCINETTTLGANRRPTLNVAPKTTWPTINQERYQRCLKAGVIITGHLIVHERYQRCLKAGVIITGHLIVHVIIPGIIVPVFHIGTTYQCAGKGMRVRAGIIKRIAVANHRRHVSTGRFIVPPEAARVVQLFGKLFEVFVHFGLIMAIIGSPEQPRGRPGQLIAIA</sequence>
<proteinExistence type="predicted"/>
<organism evidence="1">
    <name type="scientific">Oppiella nova</name>
    <dbReference type="NCBI Taxonomy" id="334625"/>
    <lineage>
        <taxon>Eukaryota</taxon>
        <taxon>Metazoa</taxon>
        <taxon>Ecdysozoa</taxon>
        <taxon>Arthropoda</taxon>
        <taxon>Chelicerata</taxon>
        <taxon>Arachnida</taxon>
        <taxon>Acari</taxon>
        <taxon>Acariformes</taxon>
        <taxon>Sarcoptiformes</taxon>
        <taxon>Oribatida</taxon>
        <taxon>Brachypylina</taxon>
        <taxon>Oppioidea</taxon>
        <taxon>Oppiidae</taxon>
        <taxon>Oppiella</taxon>
    </lineage>
</organism>
<reference evidence="1" key="1">
    <citation type="submission" date="2020-11" db="EMBL/GenBank/DDBJ databases">
        <authorList>
            <person name="Tran Van P."/>
        </authorList>
    </citation>
    <scope>NUCLEOTIDE SEQUENCE</scope>
</reference>
<name>A0A7R9LFY4_9ACAR</name>
<dbReference type="EMBL" id="CAJPVJ010000738">
    <property type="protein sequence ID" value="CAG2163281.1"/>
    <property type="molecule type" value="Genomic_DNA"/>
</dbReference>
<protein>
    <submittedName>
        <fullName evidence="1">Uncharacterized protein</fullName>
    </submittedName>
</protein>
<gene>
    <name evidence="1" type="ORF">ONB1V03_LOCUS2864</name>
</gene>
<evidence type="ECO:0000313" key="2">
    <source>
        <dbReference type="Proteomes" id="UP000728032"/>
    </source>
</evidence>
<keyword evidence="2" id="KW-1185">Reference proteome</keyword>